<evidence type="ECO:0000256" key="1">
    <source>
        <dbReference type="ARBA" id="ARBA00004370"/>
    </source>
</evidence>
<dbReference type="InterPro" id="IPR006885">
    <property type="entry name" value="NADH_UbQ_FeS_4_mit-like"/>
</dbReference>
<dbReference type="GO" id="GO:0022900">
    <property type="term" value="P:electron transport chain"/>
    <property type="evidence" value="ECO:0007669"/>
    <property type="project" value="InterPro"/>
</dbReference>
<dbReference type="Gene3D" id="3.30.160.190">
    <property type="entry name" value="atu1810 like domain"/>
    <property type="match status" value="1"/>
</dbReference>
<reference evidence="7 8" key="1">
    <citation type="submission" date="2020-08" db="EMBL/GenBank/DDBJ databases">
        <title>Genomic Encyclopedia of Type Strains, Phase IV (KMG-IV): sequencing the most valuable type-strain genomes for metagenomic binning, comparative biology and taxonomic classification.</title>
        <authorList>
            <person name="Goeker M."/>
        </authorList>
    </citation>
    <scope>NUCLEOTIDE SEQUENCE [LARGE SCALE GENOMIC DNA]</scope>
    <source>
        <strain evidence="7 8">DSM 101730</strain>
    </source>
</reference>
<dbReference type="PANTHER" id="PTHR12219">
    <property type="entry name" value="NADH-UBIQUINONE OXIDOREDUCTASE"/>
    <property type="match status" value="1"/>
</dbReference>
<dbReference type="PANTHER" id="PTHR12219:SF8">
    <property type="entry name" value="NADH DEHYDROGENASE [UBIQUINONE] IRON-SULFUR PROTEIN 4, MITOCHONDRIAL"/>
    <property type="match status" value="1"/>
</dbReference>
<evidence type="ECO:0000256" key="4">
    <source>
        <dbReference type="ARBA" id="ARBA00022946"/>
    </source>
</evidence>
<keyword evidence="8" id="KW-1185">Reference proteome</keyword>
<evidence type="ECO:0000256" key="3">
    <source>
        <dbReference type="ARBA" id="ARBA00022660"/>
    </source>
</evidence>
<gene>
    <name evidence="7" type="ORF">HNP73_002667</name>
</gene>
<evidence type="ECO:0000256" key="2">
    <source>
        <dbReference type="ARBA" id="ARBA00022448"/>
    </source>
</evidence>
<keyword evidence="6" id="KW-0472">Membrane</keyword>
<evidence type="ECO:0000256" key="5">
    <source>
        <dbReference type="ARBA" id="ARBA00022982"/>
    </source>
</evidence>
<evidence type="ECO:0000256" key="6">
    <source>
        <dbReference type="ARBA" id="ARBA00023136"/>
    </source>
</evidence>
<dbReference type="InterPro" id="IPR038532">
    <property type="entry name" value="NDUFS4-like_sf"/>
</dbReference>
<sequence>MLAKIYQPAKSAMQSGVGKTRTWVLEFVPASARWIDPLMGWTGSGDMDSQVTLRFPTREEAVEYAERYGIPFELFEPNKRVPVVRPNGYGDNFAYFRRTAWTH</sequence>
<protein>
    <submittedName>
        <fullName evidence="7">NADH dehydrogenase</fullName>
    </submittedName>
</protein>
<name>A0A840SU88_9RHOB</name>
<proteinExistence type="predicted"/>
<dbReference type="AlphaFoldDB" id="A0A840SU88"/>
<dbReference type="RefSeq" id="WP_184150065.1">
    <property type="nucleotide sequence ID" value="NZ_JACHFM010000002.1"/>
</dbReference>
<comment type="subcellular location">
    <subcellularLocation>
        <location evidence="1">Membrane</location>
    </subcellularLocation>
</comment>
<organism evidence="7 8">
    <name type="scientific">Amaricoccus macauensis</name>
    <dbReference type="NCBI Taxonomy" id="57001"/>
    <lineage>
        <taxon>Bacteria</taxon>
        <taxon>Pseudomonadati</taxon>
        <taxon>Pseudomonadota</taxon>
        <taxon>Alphaproteobacteria</taxon>
        <taxon>Rhodobacterales</taxon>
        <taxon>Paracoccaceae</taxon>
        <taxon>Amaricoccus</taxon>
    </lineage>
</organism>
<dbReference type="Pfam" id="PF04800">
    <property type="entry name" value="NDUS4"/>
    <property type="match status" value="1"/>
</dbReference>
<comment type="caution">
    <text evidence="7">The sequence shown here is derived from an EMBL/GenBank/DDBJ whole genome shotgun (WGS) entry which is preliminary data.</text>
</comment>
<keyword evidence="3" id="KW-0679">Respiratory chain</keyword>
<evidence type="ECO:0000313" key="7">
    <source>
        <dbReference type="EMBL" id="MBB5222731.1"/>
    </source>
</evidence>
<accession>A0A840SU88</accession>
<dbReference type="Proteomes" id="UP000549457">
    <property type="component" value="Unassembled WGS sequence"/>
</dbReference>
<dbReference type="EMBL" id="JACHFM010000002">
    <property type="protein sequence ID" value="MBB5222731.1"/>
    <property type="molecule type" value="Genomic_DNA"/>
</dbReference>
<evidence type="ECO:0000313" key="8">
    <source>
        <dbReference type="Proteomes" id="UP000549457"/>
    </source>
</evidence>
<keyword evidence="4" id="KW-0809">Transit peptide</keyword>
<keyword evidence="2" id="KW-0813">Transport</keyword>
<keyword evidence="5" id="KW-0249">Electron transport</keyword>
<dbReference type="GO" id="GO:0016020">
    <property type="term" value="C:membrane"/>
    <property type="evidence" value="ECO:0007669"/>
    <property type="project" value="UniProtKB-SubCell"/>
</dbReference>